<organism evidence="10 11">
    <name type="scientific">Candidatus Avitreponema avistercoris</name>
    <dbReference type="NCBI Taxonomy" id="2840705"/>
    <lineage>
        <taxon>Bacteria</taxon>
        <taxon>Pseudomonadati</taxon>
        <taxon>Spirochaetota</taxon>
        <taxon>Spirochaetia</taxon>
        <taxon>Spirochaetales</taxon>
        <taxon>Candidatus Avitreponema</taxon>
    </lineage>
</organism>
<dbReference type="GO" id="GO:0006753">
    <property type="term" value="P:nucleoside phosphate metabolic process"/>
    <property type="evidence" value="ECO:0007669"/>
    <property type="project" value="TreeGrafter"/>
</dbReference>
<evidence type="ECO:0000256" key="8">
    <source>
        <dbReference type="RuleBase" id="RU003476"/>
    </source>
</evidence>
<accession>A0A9D9EPN1</accession>
<evidence type="ECO:0000256" key="3">
    <source>
        <dbReference type="ARBA" id="ARBA00007275"/>
    </source>
</evidence>
<dbReference type="SUPFAM" id="SSF55811">
    <property type="entry name" value="Nudix"/>
    <property type="match status" value="1"/>
</dbReference>
<gene>
    <name evidence="10" type="ORF">IAA96_04815</name>
</gene>
<evidence type="ECO:0000256" key="5">
    <source>
        <dbReference type="ARBA" id="ARBA00022801"/>
    </source>
</evidence>
<comment type="similarity">
    <text evidence="3">Belongs to the Nudix hydrolase family. NudK subfamily.</text>
</comment>
<evidence type="ECO:0000259" key="9">
    <source>
        <dbReference type="PROSITE" id="PS51462"/>
    </source>
</evidence>
<dbReference type="PROSITE" id="PS00893">
    <property type="entry name" value="NUDIX_BOX"/>
    <property type="match status" value="1"/>
</dbReference>
<dbReference type="Proteomes" id="UP000823616">
    <property type="component" value="Unassembled WGS sequence"/>
</dbReference>
<dbReference type="EMBL" id="JADIMS010000080">
    <property type="protein sequence ID" value="MBO8450410.1"/>
    <property type="molecule type" value="Genomic_DNA"/>
</dbReference>
<dbReference type="CDD" id="cd03424">
    <property type="entry name" value="NUDIX_ADPRase_Nudt5_UGPPase_Nudt14"/>
    <property type="match status" value="1"/>
</dbReference>
<dbReference type="PRINTS" id="PR00502">
    <property type="entry name" value="NUDIXFAMILY"/>
</dbReference>
<dbReference type="InterPro" id="IPR020476">
    <property type="entry name" value="Nudix_hydrolase"/>
</dbReference>
<keyword evidence="5 8" id="KW-0378">Hydrolase</keyword>
<evidence type="ECO:0000256" key="4">
    <source>
        <dbReference type="ARBA" id="ARBA00016377"/>
    </source>
</evidence>
<reference evidence="10" key="2">
    <citation type="journal article" date="2021" name="PeerJ">
        <title>Extensive microbial diversity within the chicken gut microbiome revealed by metagenomics and culture.</title>
        <authorList>
            <person name="Gilroy R."/>
            <person name="Ravi A."/>
            <person name="Getino M."/>
            <person name="Pursley I."/>
            <person name="Horton D.L."/>
            <person name="Alikhan N.F."/>
            <person name="Baker D."/>
            <person name="Gharbi K."/>
            <person name="Hall N."/>
            <person name="Watson M."/>
            <person name="Adriaenssens E.M."/>
            <person name="Foster-Nyarko E."/>
            <person name="Jarju S."/>
            <person name="Secka A."/>
            <person name="Antonio M."/>
            <person name="Oren A."/>
            <person name="Chaudhuri R.R."/>
            <person name="La Ragione R."/>
            <person name="Hildebrand F."/>
            <person name="Pallen M.J."/>
        </authorList>
    </citation>
    <scope>NUCLEOTIDE SEQUENCE</scope>
    <source>
        <strain evidence="10">B3-4054</strain>
    </source>
</reference>
<evidence type="ECO:0000313" key="11">
    <source>
        <dbReference type="Proteomes" id="UP000823616"/>
    </source>
</evidence>
<dbReference type="InterPro" id="IPR020084">
    <property type="entry name" value="NUDIX_hydrolase_CS"/>
</dbReference>
<name>A0A9D9EPN1_9SPIR</name>
<dbReference type="InterPro" id="IPR015797">
    <property type="entry name" value="NUDIX_hydrolase-like_dom_sf"/>
</dbReference>
<reference evidence="10" key="1">
    <citation type="submission" date="2020-10" db="EMBL/GenBank/DDBJ databases">
        <authorList>
            <person name="Gilroy R."/>
        </authorList>
    </citation>
    <scope>NUCLEOTIDE SEQUENCE</scope>
    <source>
        <strain evidence="10">B3-4054</strain>
    </source>
</reference>
<evidence type="ECO:0000256" key="7">
    <source>
        <dbReference type="ARBA" id="ARBA00032272"/>
    </source>
</evidence>
<dbReference type="InterPro" id="IPR000086">
    <property type="entry name" value="NUDIX_hydrolase_dom"/>
</dbReference>
<comment type="catalytic activity">
    <reaction evidence="1">
        <text>GDP-alpha-D-mannose + H2O = alpha-D-mannose 1-phosphate + GMP + 2 H(+)</text>
        <dbReference type="Rhea" id="RHEA:27978"/>
        <dbReference type="ChEBI" id="CHEBI:15377"/>
        <dbReference type="ChEBI" id="CHEBI:15378"/>
        <dbReference type="ChEBI" id="CHEBI:57527"/>
        <dbReference type="ChEBI" id="CHEBI:58115"/>
        <dbReference type="ChEBI" id="CHEBI:58409"/>
    </reaction>
</comment>
<dbReference type="PANTHER" id="PTHR11839:SF18">
    <property type="entry name" value="NUDIX HYDROLASE DOMAIN-CONTAINING PROTEIN"/>
    <property type="match status" value="1"/>
</dbReference>
<comment type="cofactor">
    <cofactor evidence="2">
        <name>Mg(2+)</name>
        <dbReference type="ChEBI" id="CHEBI:18420"/>
    </cofactor>
</comment>
<feature type="domain" description="Nudix hydrolase" evidence="9">
    <location>
        <begin position="44"/>
        <end position="176"/>
    </location>
</feature>
<dbReference type="GO" id="GO:0016462">
    <property type="term" value="F:pyrophosphatase activity"/>
    <property type="evidence" value="ECO:0007669"/>
    <property type="project" value="UniProtKB-ARBA"/>
</dbReference>
<sequence>MRDEDLIWKPGKPEKVFSVPIVDVYRVESRSPDGKQTGTYYRIKPKDGVIVVPVVKNEEGVFFLMVRQWRHGSEILTTEFPSGIIEPGEDPAAAAARELREETGYSAGKLELHRVIYQNPAIQYNTCHLFTAENPVPAGGLQPDSDEYLARVLVPAERLMAEIGTGEFAHALTAAALFFHLQAEGRIR</sequence>
<dbReference type="PROSITE" id="PS51462">
    <property type="entry name" value="NUDIX"/>
    <property type="match status" value="1"/>
</dbReference>
<comment type="caution">
    <text evidence="10">The sequence shown here is derived from an EMBL/GenBank/DDBJ whole genome shotgun (WGS) entry which is preliminary data.</text>
</comment>
<dbReference type="PANTHER" id="PTHR11839">
    <property type="entry name" value="UDP/ADP-SUGAR PYROPHOSPHATASE"/>
    <property type="match status" value="1"/>
</dbReference>
<dbReference type="Gene3D" id="3.90.79.10">
    <property type="entry name" value="Nucleoside Triphosphate Pyrophosphohydrolase"/>
    <property type="match status" value="1"/>
</dbReference>
<evidence type="ECO:0000256" key="1">
    <source>
        <dbReference type="ARBA" id="ARBA00000847"/>
    </source>
</evidence>
<evidence type="ECO:0000313" key="10">
    <source>
        <dbReference type="EMBL" id="MBO8450410.1"/>
    </source>
</evidence>
<proteinExistence type="inferred from homology"/>
<dbReference type="GO" id="GO:0019693">
    <property type="term" value="P:ribose phosphate metabolic process"/>
    <property type="evidence" value="ECO:0007669"/>
    <property type="project" value="TreeGrafter"/>
</dbReference>
<evidence type="ECO:0000256" key="6">
    <source>
        <dbReference type="ARBA" id="ARBA00032162"/>
    </source>
</evidence>
<evidence type="ECO:0000256" key="2">
    <source>
        <dbReference type="ARBA" id="ARBA00001946"/>
    </source>
</evidence>
<dbReference type="AlphaFoldDB" id="A0A9D9EPN1"/>
<dbReference type="Pfam" id="PF00293">
    <property type="entry name" value="NUDIX"/>
    <property type="match status" value="1"/>
</dbReference>
<protein>
    <recommendedName>
        <fullName evidence="4">GDP-mannose pyrophosphatase</fullName>
    </recommendedName>
    <alternativeName>
        <fullName evidence="6">GDP-mannose hydrolase</fullName>
    </alternativeName>
    <alternativeName>
        <fullName evidence="7">GDPMK</fullName>
    </alternativeName>
</protein>